<organism evidence="2 3">
    <name type="scientific">Tagetes erecta</name>
    <name type="common">African marigold</name>
    <dbReference type="NCBI Taxonomy" id="13708"/>
    <lineage>
        <taxon>Eukaryota</taxon>
        <taxon>Viridiplantae</taxon>
        <taxon>Streptophyta</taxon>
        <taxon>Embryophyta</taxon>
        <taxon>Tracheophyta</taxon>
        <taxon>Spermatophyta</taxon>
        <taxon>Magnoliopsida</taxon>
        <taxon>eudicotyledons</taxon>
        <taxon>Gunneridae</taxon>
        <taxon>Pentapetalae</taxon>
        <taxon>asterids</taxon>
        <taxon>campanulids</taxon>
        <taxon>Asterales</taxon>
        <taxon>Asteraceae</taxon>
        <taxon>Asteroideae</taxon>
        <taxon>Heliantheae alliance</taxon>
        <taxon>Tageteae</taxon>
        <taxon>Tagetes</taxon>
    </lineage>
</organism>
<evidence type="ECO:0000313" key="3">
    <source>
        <dbReference type="Proteomes" id="UP001229421"/>
    </source>
</evidence>
<dbReference type="EMBL" id="JAUHHV010000001">
    <property type="protein sequence ID" value="KAK1434275.1"/>
    <property type="molecule type" value="Genomic_DNA"/>
</dbReference>
<proteinExistence type="predicted"/>
<name>A0AAD8LAT4_TARER</name>
<evidence type="ECO:0000313" key="2">
    <source>
        <dbReference type="EMBL" id="KAK1434275.1"/>
    </source>
</evidence>
<feature type="region of interest" description="Disordered" evidence="1">
    <location>
        <begin position="113"/>
        <end position="170"/>
    </location>
</feature>
<keyword evidence="3" id="KW-1185">Reference proteome</keyword>
<dbReference type="AlphaFoldDB" id="A0AAD8LAT4"/>
<sequence>MEVVDSPNRSNSPVVDSLKRKKGKGSLVVDLGTSNIEEIMTEVDTDLSKSKSSFDSFITRKKLISKGAEEFHLLVDTNNLAYSSKDSYKKVHAEEEAKVQDLKQMVDELEQELEVERRKSNDMQKKGNDAEEQARSLTHEHNLCTRSDGDVDIENECADEAEVDPHAGKD</sequence>
<accession>A0AAD8LAT4</accession>
<feature type="compositionally biased region" description="Basic and acidic residues" evidence="1">
    <location>
        <begin position="114"/>
        <end position="149"/>
    </location>
</feature>
<comment type="caution">
    <text evidence="2">The sequence shown here is derived from an EMBL/GenBank/DDBJ whole genome shotgun (WGS) entry which is preliminary data.</text>
</comment>
<feature type="compositionally biased region" description="Acidic residues" evidence="1">
    <location>
        <begin position="150"/>
        <end position="162"/>
    </location>
</feature>
<dbReference type="Proteomes" id="UP001229421">
    <property type="component" value="Unassembled WGS sequence"/>
</dbReference>
<evidence type="ECO:0000256" key="1">
    <source>
        <dbReference type="SAM" id="MobiDB-lite"/>
    </source>
</evidence>
<gene>
    <name evidence="2" type="ORF">QVD17_00011</name>
</gene>
<protein>
    <submittedName>
        <fullName evidence="2">Uncharacterized protein</fullName>
    </submittedName>
</protein>
<reference evidence="2" key="1">
    <citation type="journal article" date="2023" name="bioRxiv">
        <title>Improved chromosome-level genome assembly for marigold (Tagetes erecta).</title>
        <authorList>
            <person name="Jiang F."/>
            <person name="Yuan L."/>
            <person name="Wang S."/>
            <person name="Wang H."/>
            <person name="Xu D."/>
            <person name="Wang A."/>
            <person name="Fan W."/>
        </authorList>
    </citation>
    <scope>NUCLEOTIDE SEQUENCE</scope>
    <source>
        <strain evidence="2">WSJ</strain>
        <tissue evidence="2">Leaf</tissue>
    </source>
</reference>